<dbReference type="EMBL" id="BSDS01000002">
    <property type="protein sequence ID" value="GLI39479.1"/>
    <property type="molecule type" value="Genomic_DNA"/>
</dbReference>
<organism evidence="1 2">
    <name type="scientific">Geobacter hydrogenophilus</name>
    <dbReference type="NCBI Taxonomy" id="40983"/>
    <lineage>
        <taxon>Bacteria</taxon>
        <taxon>Pseudomonadati</taxon>
        <taxon>Thermodesulfobacteriota</taxon>
        <taxon>Desulfuromonadia</taxon>
        <taxon>Geobacterales</taxon>
        <taxon>Geobacteraceae</taxon>
        <taxon>Geobacter</taxon>
    </lineage>
</organism>
<evidence type="ECO:0000313" key="1">
    <source>
        <dbReference type="EMBL" id="GLI39479.1"/>
    </source>
</evidence>
<proteinExistence type="predicted"/>
<evidence type="ECO:0000313" key="2">
    <source>
        <dbReference type="Proteomes" id="UP001144352"/>
    </source>
</evidence>
<name>A0A9W6LEA4_9BACT</name>
<gene>
    <name evidence="1" type="ORF">GHYDROH2_29800</name>
</gene>
<sequence>MIEQLNLITGLTENDRKKLFSWLASLPEEKIIEIFQDGVKKAYQIKEERPDIPGRITKYCAFITAARKGGWDTIKGKGYRVADQEQYEDFSHLRKASAATLISKGRIPVLRRKVLAYWGEVRELKADGMGFRPIAAYLQSKRKVKVSATYLTNLWNEVENGKFSS</sequence>
<keyword evidence="2" id="KW-1185">Reference proteome</keyword>
<dbReference type="AlphaFoldDB" id="A0A9W6LEA4"/>
<protein>
    <submittedName>
        <fullName evidence="1">Uncharacterized protein</fullName>
    </submittedName>
</protein>
<comment type="caution">
    <text evidence="1">The sequence shown here is derived from an EMBL/GenBank/DDBJ whole genome shotgun (WGS) entry which is preliminary data.</text>
</comment>
<dbReference type="RefSeq" id="WP_214187892.1">
    <property type="nucleotide sequence ID" value="NZ_BSDS01000002.1"/>
</dbReference>
<reference evidence="1" key="1">
    <citation type="submission" date="2022-12" db="EMBL/GenBank/DDBJ databases">
        <title>Reference genome sequencing for broad-spectrum identification of bacterial and archaeal isolates by mass spectrometry.</title>
        <authorList>
            <person name="Sekiguchi Y."/>
            <person name="Tourlousse D.M."/>
        </authorList>
    </citation>
    <scope>NUCLEOTIDE SEQUENCE</scope>
    <source>
        <strain evidence="1">H2</strain>
    </source>
</reference>
<accession>A0A9W6LEA4</accession>
<dbReference type="Proteomes" id="UP001144352">
    <property type="component" value="Unassembled WGS sequence"/>
</dbReference>